<evidence type="ECO:0000313" key="2">
    <source>
        <dbReference type="Proteomes" id="UP001432027"/>
    </source>
</evidence>
<protein>
    <submittedName>
        <fullName evidence="1">Uncharacterized protein</fullName>
    </submittedName>
</protein>
<accession>A0AAV5TB97</accession>
<dbReference type="Proteomes" id="UP001432027">
    <property type="component" value="Unassembled WGS sequence"/>
</dbReference>
<sequence>QEEGTTQLVSFLNSTNATELSTALAWIASDIKCIAMSLQSESEKRKLFRRFLCDELRGGKWKQDIRETRMRFRRILL</sequence>
<gene>
    <name evidence="1" type="ORF">PENTCL1PPCAC_13194</name>
</gene>
<name>A0AAV5TB97_9BILA</name>
<feature type="non-terminal residue" evidence="1">
    <location>
        <position position="1"/>
    </location>
</feature>
<evidence type="ECO:0000313" key="1">
    <source>
        <dbReference type="EMBL" id="GMS91019.1"/>
    </source>
</evidence>
<comment type="caution">
    <text evidence="1">The sequence shown here is derived from an EMBL/GenBank/DDBJ whole genome shotgun (WGS) entry which is preliminary data.</text>
</comment>
<reference evidence="1" key="1">
    <citation type="submission" date="2023-10" db="EMBL/GenBank/DDBJ databases">
        <title>Genome assembly of Pristionchus species.</title>
        <authorList>
            <person name="Yoshida K."/>
            <person name="Sommer R.J."/>
        </authorList>
    </citation>
    <scope>NUCLEOTIDE SEQUENCE</scope>
    <source>
        <strain evidence="1">RS0144</strain>
    </source>
</reference>
<organism evidence="1 2">
    <name type="scientific">Pristionchus entomophagus</name>
    <dbReference type="NCBI Taxonomy" id="358040"/>
    <lineage>
        <taxon>Eukaryota</taxon>
        <taxon>Metazoa</taxon>
        <taxon>Ecdysozoa</taxon>
        <taxon>Nematoda</taxon>
        <taxon>Chromadorea</taxon>
        <taxon>Rhabditida</taxon>
        <taxon>Rhabditina</taxon>
        <taxon>Diplogasteromorpha</taxon>
        <taxon>Diplogasteroidea</taxon>
        <taxon>Neodiplogasteridae</taxon>
        <taxon>Pristionchus</taxon>
    </lineage>
</organism>
<proteinExistence type="predicted"/>
<keyword evidence="2" id="KW-1185">Reference proteome</keyword>
<dbReference type="AlphaFoldDB" id="A0AAV5TB97"/>
<dbReference type="EMBL" id="BTSX01000003">
    <property type="protein sequence ID" value="GMS91019.1"/>
    <property type="molecule type" value="Genomic_DNA"/>
</dbReference>